<evidence type="ECO:0000259" key="8">
    <source>
        <dbReference type="Pfam" id="PF24961"/>
    </source>
</evidence>
<keyword evidence="10" id="KW-0645">Protease</keyword>
<accession>A0A0S2KBN4</accession>
<keyword evidence="4 5" id="KW-0472">Membrane</keyword>
<dbReference type="SUPFAM" id="SSF52096">
    <property type="entry name" value="ClpP/crotonase"/>
    <property type="match status" value="1"/>
</dbReference>
<evidence type="ECO:0000256" key="5">
    <source>
        <dbReference type="SAM" id="Phobius"/>
    </source>
</evidence>
<name>A0A0S2KBN4_9GAMM</name>
<evidence type="ECO:0000256" key="3">
    <source>
        <dbReference type="ARBA" id="ARBA00022989"/>
    </source>
</evidence>
<dbReference type="Pfam" id="PF24961">
    <property type="entry name" value="NfeD_membrane"/>
    <property type="match status" value="1"/>
</dbReference>
<sequence length="437" mass="46065" precursor="true">MNRLHRPVRLVCLTLLVALSCLSFAPQVYSQPPASDSESIALTDLTGPIGPASADHIIRALERAENMQLLIIRMDTPGGLDAAMRDIVSAILASPVPVVVWVAPSGARAASAGTYILTASHIAAMAPATNVGSSTPVALGSGETNEKVLNDAVAYLQGLAELRGRNQDWARDTVINAANLSANDALDANVIDIVASNISELLTALHGRTVVLDDNSSRTLDTANASVTMIESDWRHDFLSIITNPNIAYLLLMVGVYGLILEFYNPGMGIPGIVGVISLLVGAYALQMLPISYVGLSLIVLGLGLMVFEVTTPSFGIFGLGGLVAFILGSVMLMDTNEPAWQISFALIAAIAVSTAALVLLVLGAALKARQARITTGVEAMPGQLAIAREDFTGEGHVHMHGEIWRATTPAQVKKGDRLRVSRVDGLTLHVTPDNNE</sequence>
<dbReference type="RefSeq" id="WP_058020893.1">
    <property type="nucleotide sequence ID" value="NZ_CP013189.1"/>
</dbReference>
<feature type="chain" id="PRO_5006601423" evidence="6">
    <location>
        <begin position="31"/>
        <end position="437"/>
    </location>
</feature>
<keyword evidence="3 5" id="KW-1133">Transmembrane helix</keyword>
<dbReference type="AlphaFoldDB" id="A0A0S2KBN4"/>
<evidence type="ECO:0000256" key="1">
    <source>
        <dbReference type="ARBA" id="ARBA00004141"/>
    </source>
</evidence>
<dbReference type="Pfam" id="PF25145">
    <property type="entry name" value="NfeD1b_N"/>
    <property type="match status" value="1"/>
</dbReference>
<keyword evidence="2 5" id="KW-0812">Transmembrane</keyword>
<dbReference type="InterPro" id="IPR012340">
    <property type="entry name" value="NA-bd_OB-fold"/>
</dbReference>
<evidence type="ECO:0000259" key="7">
    <source>
        <dbReference type="Pfam" id="PF01957"/>
    </source>
</evidence>
<dbReference type="InterPro" id="IPR002810">
    <property type="entry name" value="NfeD-like_C"/>
</dbReference>
<keyword evidence="11" id="KW-1185">Reference proteome</keyword>
<feature type="transmembrane region" description="Helical" evidence="5">
    <location>
        <begin position="340"/>
        <end position="363"/>
    </location>
</feature>
<keyword evidence="10" id="KW-0378">Hydrolase</keyword>
<dbReference type="Gene3D" id="3.90.226.10">
    <property type="entry name" value="2-enoyl-CoA Hydratase, Chain A, domain 1"/>
    <property type="match status" value="1"/>
</dbReference>
<feature type="domain" description="NfeD integral membrane" evidence="8">
    <location>
        <begin position="246"/>
        <end position="362"/>
    </location>
</feature>
<feature type="domain" description="NfeD-like C-terminal" evidence="7">
    <location>
        <begin position="378"/>
        <end position="433"/>
    </location>
</feature>
<evidence type="ECO:0000256" key="4">
    <source>
        <dbReference type="ARBA" id="ARBA00023136"/>
    </source>
</evidence>
<dbReference type="EMBL" id="CP013189">
    <property type="protein sequence ID" value="ALO45346.1"/>
    <property type="molecule type" value="Genomic_DNA"/>
</dbReference>
<evidence type="ECO:0000313" key="11">
    <source>
        <dbReference type="Proteomes" id="UP000065641"/>
    </source>
</evidence>
<dbReference type="OrthoDB" id="5289056at2"/>
<dbReference type="PANTHER" id="PTHR33507:SF4">
    <property type="entry name" value="NODULATION COMPETITIVENESS PROTEIN NFED"/>
    <property type="match status" value="1"/>
</dbReference>
<dbReference type="Proteomes" id="UP000065641">
    <property type="component" value="Chromosome"/>
</dbReference>
<protein>
    <submittedName>
        <fullName evidence="10">Putative membrane-bound ClpP-class protease</fullName>
    </submittedName>
</protein>
<dbReference type="GO" id="GO:0016020">
    <property type="term" value="C:membrane"/>
    <property type="evidence" value="ECO:0007669"/>
    <property type="project" value="UniProtKB-SubCell"/>
</dbReference>
<feature type="transmembrane region" description="Helical" evidence="5">
    <location>
        <begin position="291"/>
        <end position="308"/>
    </location>
</feature>
<comment type="subcellular location">
    <subcellularLocation>
        <location evidence="1">Membrane</location>
        <topology evidence="1">Multi-pass membrane protein</topology>
    </subcellularLocation>
</comment>
<gene>
    <name evidence="10" type="ORF">PS2015_664</name>
</gene>
<dbReference type="InterPro" id="IPR056738">
    <property type="entry name" value="NfeD1b_N"/>
</dbReference>
<keyword evidence="6" id="KW-0732">Signal</keyword>
<dbReference type="CDD" id="cd07020">
    <property type="entry name" value="Clp_protease_NfeD_1"/>
    <property type="match status" value="1"/>
</dbReference>
<dbReference type="KEGG" id="pspi:PS2015_664"/>
<dbReference type="InterPro" id="IPR029045">
    <property type="entry name" value="ClpP/crotonase-like_dom_sf"/>
</dbReference>
<dbReference type="PANTHER" id="PTHR33507">
    <property type="entry name" value="INNER MEMBRANE PROTEIN YBBJ"/>
    <property type="match status" value="1"/>
</dbReference>
<dbReference type="GO" id="GO:0006508">
    <property type="term" value="P:proteolysis"/>
    <property type="evidence" value="ECO:0007669"/>
    <property type="project" value="UniProtKB-KW"/>
</dbReference>
<evidence type="ECO:0000259" key="9">
    <source>
        <dbReference type="Pfam" id="PF25145"/>
    </source>
</evidence>
<dbReference type="PATRIC" id="fig|1249552.3.peg.669"/>
<dbReference type="SUPFAM" id="SSF141322">
    <property type="entry name" value="NfeD domain-like"/>
    <property type="match status" value="1"/>
</dbReference>
<evidence type="ECO:0000313" key="10">
    <source>
        <dbReference type="EMBL" id="ALO45346.1"/>
    </source>
</evidence>
<evidence type="ECO:0000256" key="2">
    <source>
        <dbReference type="ARBA" id="ARBA00022692"/>
    </source>
</evidence>
<feature type="signal peptide" evidence="6">
    <location>
        <begin position="1"/>
        <end position="30"/>
    </location>
</feature>
<evidence type="ECO:0000256" key="6">
    <source>
        <dbReference type="SAM" id="SignalP"/>
    </source>
</evidence>
<dbReference type="GO" id="GO:0008233">
    <property type="term" value="F:peptidase activity"/>
    <property type="evidence" value="ECO:0007669"/>
    <property type="project" value="UniProtKB-KW"/>
</dbReference>
<reference evidence="10 11" key="1">
    <citation type="submission" date="2015-11" db="EMBL/GenBank/DDBJ databases">
        <authorList>
            <person name="Zhang Y."/>
            <person name="Guo Z."/>
        </authorList>
    </citation>
    <scope>NUCLEOTIDE SEQUENCE [LARGE SCALE GENOMIC DNA]</scope>
    <source>
        <strain evidence="10 11">KCTC 32221</strain>
    </source>
</reference>
<dbReference type="PROSITE" id="PS51257">
    <property type="entry name" value="PROKAR_LIPOPROTEIN"/>
    <property type="match status" value="1"/>
</dbReference>
<dbReference type="Gene3D" id="2.40.50.140">
    <property type="entry name" value="Nucleic acid-binding proteins"/>
    <property type="match status" value="1"/>
</dbReference>
<dbReference type="InterPro" id="IPR056739">
    <property type="entry name" value="NfeD_membrane"/>
</dbReference>
<feature type="transmembrane region" description="Helical" evidence="5">
    <location>
        <begin position="238"/>
        <end position="260"/>
    </location>
</feature>
<proteinExistence type="predicted"/>
<organism evidence="10 11">
    <name type="scientific">Pseudohongiella spirulinae</name>
    <dbReference type="NCBI Taxonomy" id="1249552"/>
    <lineage>
        <taxon>Bacteria</taxon>
        <taxon>Pseudomonadati</taxon>
        <taxon>Pseudomonadota</taxon>
        <taxon>Gammaproteobacteria</taxon>
        <taxon>Pseudomonadales</taxon>
        <taxon>Pseudohongiellaceae</taxon>
        <taxon>Pseudohongiella</taxon>
    </lineage>
</organism>
<dbReference type="STRING" id="1249552.PS2015_664"/>
<dbReference type="Pfam" id="PF01957">
    <property type="entry name" value="NfeD"/>
    <property type="match status" value="1"/>
</dbReference>
<feature type="domain" description="NfeD1b N-terminal" evidence="9">
    <location>
        <begin position="55"/>
        <end position="194"/>
    </location>
</feature>
<dbReference type="InterPro" id="IPR052165">
    <property type="entry name" value="Membrane_assoc_protease"/>
</dbReference>
<feature type="transmembrane region" description="Helical" evidence="5">
    <location>
        <begin position="315"/>
        <end position="334"/>
    </location>
</feature>